<keyword evidence="3" id="KW-0560">Oxidoreductase</keyword>
<feature type="compositionally biased region" description="Pro residues" evidence="4">
    <location>
        <begin position="226"/>
        <end position="235"/>
    </location>
</feature>
<keyword evidence="6" id="KW-1185">Reference proteome</keyword>
<proteinExistence type="predicted"/>
<evidence type="ECO:0000256" key="2">
    <source>
        <dbReference type="ARBA" id="ARBA00022573"/>
    </source>
</evidence>
<dbReference type="NCBIfam" id="NF005968">
    <property type="entry name" value="PRK08057.1-2"/>
    <property type="match status" value="1"/>
</dbReference>
<evidence type="ECO:0000256" key="3">
    <source>
        <dbReference type="ARBA" id="ARBA00023002"/>
    </source>
</evidence>
<dbReference type="EMBL" id="FNCV01000005">
    <property type="protein sequence ID" value="SDH24330.1"/>
    <property type="molecule type" value="Genomic_DNA"/>
</dbReference>
<gene>
    <name evidence="5" type="ORF">SAMN05421742_105106</name>
</gene>
<dbReference type="STRING" id="83401.SAMN05421742_105106"/>
<evidence type="ECO:0000256" key="4">
    <source>
        <dbReference type="SAM" id="MobiDB-lite"/>
    </source>
</evidence>
<dbReference type="PANTHER" id="PTHR36925:SF1">
    <property type="entry name" value="COBALT-PRECORRIN-6A REDUCTASE"/>
    <property type="match status" value="1"/>
</dbReference>
<comment type="pathway">
    <text evidence="1">Cofactor biosynthesis; adenosylcobalamin biosynthesis.</text>
</comment>
<dbReference type="NCBIfam" id="TIGR00715">
    <property type="entry name" value="precor6x_red"/>
    <property type="match status" value="1"/>
</dbReference>
<dbReference type="Pfam" id="PF02571">
    <property type="entry name" value="CbiJ"/>
    <property type="match status" value="1"/>
</dbReference>
<dbReference type="OrthoDB" id="5183775at2"/>
<feature type="region of interest" description="Disordered" evidence="4">
    <location>
        <begin position="222"/>
        <end position="242"/>
    </location>
</feature>
<dbReference type="GO" id="GO:0016994">
    <property type="term" value="F:precorrin-6A reductase activity"/>
    <property type="evidence" value="ECO:0007669"/>
    <property type="project" value="InterPro"/>
</dbReference>
<dbReference type="PANTHER" id="PTHR36925">
    <property type="entry name" value="COBALT-PRECORRIN-6A REDUCTASE"/>
    <property type="match status" value="1"/>
</dbReference>
<dbReference type="PROSITE" id="PS51014">
    <property type="entry name" value="COBK_CBIJ"/>
    <property type="match status" value="1"/>
</dbReference>
<name>A0A1G8AVD1_9PROT</name>
<dbReference type="RefSeq" id="WP_092618656.1">
    <property type="nucleotide sequence ID" value="NZ_FNCV01000005.1"/>
</dbReference>
<dbReference type="Proteomes" id="UP000217076">
    <property type="component" value="Unassembled WGS sequence"/>
</dbReference>
<keyword evidence="2" id="KW-0169">Cobalamin biosynthesis</keyword>
<sequence>MSTILILGGTTDAYALAERLTPEPGRRVITSLAGRTPNPRRPAGELRVGGFGGPQGLAAYLKAEQVDAVVDATHPFAATMGWNAAQACATAAIPLVRLDRPAWMPQPGDLWHPVADWPQAVTTLHRLGSRRVLLAVGRQDLAPFANQPDIHFLIRAVSPPDPMPPFPKAHLILDRGPFSLEAEHTLLAEHQIEAIICKNSGGAASAPKLAAARERQLPVIIRNRPPRPPHTPTTPTPDTATAWLVSRGL</sequence>
<evidence type="ECO:0000313" key="5">
    <source>
        <dbReference type="EMBL" id="SDH24330.1"/>
    </source>
</evidence>
<organism evidence="5 6">
    <name type="scientific">Roseospirillum parvum</name>
    <dbReference type="NCBI Taxonomy" id="83401"/>
    <lineage>
        <taxon>Bacteria</taxon>
        <taxon>Pseudomonadati</taxon>
        <taxon>Pseudomonadota</taxon>
        <taxon>Alphaproteobacteria</taxon>
        <taxon>Rhodospirillales</taxon>
        <taxon>Rhodospirillaceae</taxon>
        <taxon>Roseospirillum</taxon>
    </lineage>
</organism>
<dbReference type="GO" id="GO:0009236">
    <property type="term" value="P:cobalamin biosynthetic process"/>
    <property type="evidence" value="ECO:0007669"/>
    <property type="project" value="UniProtKB-UniPathway"/>
</dbReference>
<reference evidence="6" key="1">
    <citation type="submission" date="2016-10" db="EMBL/GenBank/DDBJ databases">
        <authorList>
            <person name="Varghese N."/>
            <person name="Submissions S."/>
        </authorList>
    </citation>
    <scope>NUCLEOTIDE SEQUENCE [LARGE SCALE GENOMIC DNA]</scope>
    <source>
        <strain evidence="6">930I</strain>
    </source>
</reference>
<dbReference type="InterPro" id="IPR003723">
    <property type="entry name" value="Precorrin-6x_reduct"/>
</dbReference>
<dbReference type="UniPathway" id="UPA00148"/>
<dbReference type="AlphaFoldDB" id="A0A1G8AVD1"/>
<evidence type="ECO:0000313" key="6">
    <source>
        <dbReference type="Proteomes" id="UP000217076"/>
    </source>
</evidence>
<accession>A0A1G8AVD1</accession>
<protein>
    <submittedName>
        <fullName evidence="5">Precorrin-6A/cobalt-precorrin-6A reductase</fullName>
    </submittedName>
</protein>
<evidence type="ECO:0000256" key="1">
    <source>
        <dbReference type="ARBA" id="ARBA00004953"/>
    </source>
</evidence>